<dbReference type="AlphaFoldDB" id="A0A444L725"/>
<proteinExistence type="predicted"/>
<evidence type="ECO:0000313" key="2">
    <source>
        <dbReference type="Proteomes" id="UP000288215"/>
    </source>
</evidence>
<dbReference type="GO" id="GO:0016485">
    <property type="term" value="P:protein processing"/>
    <property type="evidence" value="ECO:0007669"/>
    <property type="project" value="TreeGrafter"/>
</dbReference>
<evidence type="ECO:0000313" key="1">
    <source>
        <dbReference type="EMBL" id="RWX73354.1"/>
    </source>
</evidence>
<dbReference type="SUPFAM" id="SSF53163">
    <property type="entry name" value="HybD-like"/>
    <property type="match status" value="1"/>
</dbReference>
<name>A0A444L725_METS7</name>
<dbReference type="PRINTS" id="PR00446">
    <property type="entry name" value="HYDRGNUPTAKE"/>
</dbReference>
<protein>
    <recommendedName>
        <fullName evidence="3">Hydrogenase maturation peptidase HycI</fullName>
    </recommendedName>
</protein>
<dbReference type="Proteomes" id="UP000288215">
    <property type="component" value="Unassembled WGS sequence"/>
</dbReference>
<dbReference type="EMBL" id="RXGA01000003">
    <property type="protein sequence ID" value="RWX73354.1"/>
    <property type="molecule type" value="Genomic_DNA"/>
</dbReference>
<organism evidence="1 2">
    <name type="scientific">Methanosuratincola subterraneus</name>
    <dbReference type="NCBI Taxonomy" id="2593994"/>
    <lineage>
        <taxon>Archaea</taxon>
        <taxon>Thermoproteota</taxon>
        <taxon>Methanosuratincolia</taxon>
        <taxon>Candidatus Methanomethylicales</taxon>
        <taxon>Candidatus Methanomethylicaceae</taxon>
        <taxon>Candidatus Methanosuratincola (ex Vanwonterghem et al. 2016)</taxon>
    </lineage>
</organism>
<dbReference type="Gene3D" id="3.40.50.1450">
    <property type="entry name" value="HybD-like"/>
    <property type="match status" value="1"/>
</dbReference>
<reference evidence="1 2" key="1">
    <citation type="submission" date="2018-12" db="EMBL/GenBank/DDBJ databases">
        <title>The complete genome of the methanogenic archaea of the candidate phylum Verstraetearchaeota, obtained from the metagenome of underground thermal water.</title>
        <authorList>
            <person name="Kadnikov V.V."/>
            <person name="Mardanov A.V."/>
            <person name="Beletsky A.V."/>
            <person name="Karnachuk O.V."/>
            <person name="Ravin N.V."/>
        </authorList>
    </citation>
    <scope>NUCLEOTIDE SEQUENCE [LARGE SCALE GENOMIC DNA]</scope>
    <source>
        <strain evidence="1">Ch88</strain>
    </source>
</reference>
<dbReference type="Pfam" id="PF01750">
    <property type="entry name" value="HycI"/>
    <property type="match status" value="1"/>
</dbReference>
<dbReference type="PANTHER" id="PTHR30302:SF7">
    <property type="entry name" value="F420-NONREDUCING HYDROGENASE II"/>
    <property type="match status" value="1"/>
</dbReference>
<dbReference type="NCBIfam" id="TIGR00142">
    <property type="entry name" value="hycI"/>
    <property type="match status" value="1"/>
</dbReference>
<accession>A0A444L725</accession>
<dbReference type="GO" id="GO:0004175">
    <property type="term" value="F:endopeptidase activity"/>
    <property type="evidence" value="ECO:0007669"/>
    <property type="project" value="TreeGrafter"/>
</dbReference>
<dbReference type="GO" id="GO:0008047">
    <property type="term" value="F:enzyme activator activity"/>
    <property type="evidence" value="ECO:0007669"/>
    <property type="project" value="InterPro"/>
</dbReference>
<dbReference type="NCBIfam" id="TIGR00072">
    <property type="entry name" value="hydrog_prot"/>
    <property type="match status" value="1"/>
</dbReference>
<comment type="caution">
    <text evidence="1">The sequence shown here is derived from an EMBL/GenBank/DDBJ whole genome shotgun (WGS) entry which is preliminary data.</text>
</comment>
<dbReference type="InterPro" id="IPR000671">
    <property type="entry name" value="Peptidase_A31"/>
</dbReference>
<dbReference type="CDD" id="cd06067">
    <property type="entry name" value="H2MP_MemB-H2evol"/>
    <property type="match status" value="1"/>
</dbReference>
<dbReference type="InterPro" id="IPR023430">
    <property type="entry name" value="Pept_HybD-like_dom_sf"/>
</dbReference>
<evidence type="ECO:0008006" key="3">
    <source>
        <dbReference type="Google" id="ProtNLM"/>
    </source>
</evidence>
<dbReference type="PANTHER" id="PTHR30302">
    <property type="entry name" value="HYDROGENASE 1 MATURATION PROTEASE"/>
    <property type="match status" value="1"/>
</dbReference>
<sequence length="162" mass="17562">MLFEESLSEFLEGCSRILIIGVGNRMRGDDAAGCSAARILRGRLKGRGNVLVMDCGGVPENFTLEMKRFQPSHILFIDAVDMGLKPGEARLFDGDELTERSLSTHKQSLKILFSVLREGIPGVKIKLLGIQPKTIDFGAGISYKVRLGVRAVADGIAKSLGD</sequence>
<dbReference type="InterPro" id="IPR004420">
    <property type="entry name" value="Pept_A31_hyd_mat_HycI"/>
</dbReference>
<gene>
    <name evidence="1" type="ORF">Metus_1328</name>
</gene>